<dbReference type="GO" id="GO:0008233">
    <property type="term" value="F:peptidase activity"/>
    <property type="evidence" value="ECO:0007669"/>
    <property type="project" value="UniProtKB-KW"/>
</dbReference>
<keyword evidence="9" id="KW-1185">Reference proteome</keyword>
<dbReference type="RefSeq" id="WP_115935276.1">
    <property type="nucleotide sequence ID" value="NZ_QRDW01000001.1"/>
</dbReference>
<comment type="subcellular location">
    <subcellularLocation>
        <location evidence="1">Membrane</location>
        <topology evidence="1">Single-pass membrane protein</topology>
    </subcellularLocation>
</comment>
<keyword evidence="4" id="KW-1133">Transmembrane helix</keyword>
<dbReference type="InterPro" id="IPR010200">
    <property type="entry name" value="HflC"/>
</dbReference>
<dbReference type="Gene3D" id="3.30.479.30">
    <property type="entry name" value="Band 7 domain"/>
    <property type="match status" value="1"/>
</dbReference>
<keyword evidence="8" id="KW-0645">Protease</keyword>
<evidence type="ECO:0000256" key="2">
    <source>
        <dbReference type="ARBA" id="ARBA00007862"/>
    </source>
</evidence>
<dbReference type="CDD" id="cd03405">
    <property type="entry name" value="SPFH_HflC"/>
    <property type="match status" value="1"/>
</dbReference>
<evidence type="ECO:0000256" key="5">
    <source>
        <dbReference type="ARBA" id="ARBA00023136"/>
    </source>
</evidence>
<dbReference type="AlphaFoldDB" id="A0A3D9HXH8"/>
<proteinExistence type="inferred from homology"/>
<dbReference type="PIRSF" id="PIRSF005651">
    <property type="entry name" value="HflC"/>
    <property type="match status" value="1"/>
</dbReference>
<dbReference type="InterPro" id="IPR001972">
    <property type="entry name" value="Stomatin_HflK_fam"/>
</dbReference>
<dbReference type="PANTHER" id="PTHR42911">
    <property type="entry name" value="MODULATOR OF FTSH PROTEASE HFLC"/>
    <property type="match status" value="1"/>
</dbReference>
<evidence type="ECO:0000313" key="8">
    <source>
        <dbReference type="EMBL" id="RED54208.1"/>
    </source>
</evidence>
<evidence type="ECO:0000313" key="9">
    <source>
        <dbReference type="Proteomes" id="UP000256845"/>
    </source>
</evidence>
<protein>
    <recommendedName>
        <fullName evidence="6">Protein HflC</fullName>
    </recommendedName>
</protein>
<dbReference type="InterPro" id="IPR036013">
    <property type="entry name" value="Band_7/SPFH_dom_sf"/>
</dbReference>
<dbReference type="Pfam" id="PF01145">
    <property type="entry name" value="Band_7"/>
    <property type="match status" value="1"/>
</dbReference>
<dbReference type="PANTHER" id="PTHR42911:SF1">
    <property type="entry name" value="MODULATOR OF FTSH PROTEASE HFLC"/>
    <property type="match status" value="1"/>
</dbReference>
<comment type="similarity">
    <text evidence="2 6">Belongs to the band 7/mec-2 family. HflC subfamily.</text>
</comment>
<dbReference type="SMART" id="SM00244">
    <property type="entry name" value="PHB"/>
    <property type="match status" value="1"/>
</dbReference>
<evidence type="ECO:0000256" key="3">
    <source>
        <dbReference type="ARBA" id="ARBA00022692"/>
    </source>
</evidence>
<comment type="caution">
    <text evidence="8">The sequence shown here is derived from an EMBL/GenBank/DDBJ whole genome shotgun (WGS) entry which is preliminary data.</text>
</comment>
<evidence type="ECO:0000256" key="6">
    <source>
        <dbReference type="PIRNR" id="PIRNR005651"/>
    </source>
</evidence>
<dbReference type="PRINTS" id="PR00721">
    <property type="entry name" value="STOMATIN"/>
</dbReference>
<evidence type="ECO:0000259" key="7">
    <source>
        <dbReference type="SMART" id="SM00244"/>
    </source>
</evidence>
<evidence type="ECO:0000256" key="4">
    <source>
        <dbReference type="ARBA" id="ARBA00022989"/>
    </source>
</evidence>
<comment type="function">
    <text evidence="6">HflC and HflK could regulate a protease.</text>
</comment>
<keyword evidence="8" id="KW-0378">Hydrolase</keyword>
<accession>A0A3D9HXH8</accession>
<dbReference type="OrthoDB" id="9812991at2"/>
<gene>
    <name evidence="8" type="ORF">DFP90_1011011</name>
</gene>
<keyword evidence="5" id="KW-0472">Membrane</keyword>
<keyword evidence="3" id="KW-0812">Transmembrane</keyword>
<dbReference type="Proteomes" id="UP000256845">
    <property type="component" value="Unassembled WGS sequence"/>
</dbReference>
<evidence type="ECO:0000256" key="1">
    <source>
        <dbReference type="ARBA" id="ARBA00004167"/>
    </source>
</evidence>
<name>A0A3D9HXH8_9PROT</name>
<dbReference type="SUPFAM" id="SSF117892">
    <property type="entry name" value="Band 7/SPFH domain"/>
    <property type="match status" value="1"/>
</dbReference>
<reference evidence="8 9" key="1">
    <citation type="submission" date="2018-07" db="EMBL/GenBank/DDBJ databases">
        <title>Genomic Encyclopedia of Type Strains, Phase III (KMG-III): the genomes of soil and plant-associated and newly described type strains.</title>
        <authorList>
            <person name="Whitman W."/>
        </authorList>
    </citation>
    <scope>NUCLEOTIDE SEQUENCE [LARGE SCALE GENOMIC DNA]</scope>
    <source>
        <strain evidence="8 9">CECT 8488</strain>
    </source>
</reference>
<dbReference type="EMBL" id="QRDW01000001">
    <property type="protein sequence ID" value="RED54208.1"/>
    <property type="molecule type" value="Genomic_DNA"/>
</dbReference>
<dbReference type="GO" id="GO:0006508">
    <property type="term" value="P:proteolysis"/>
    <property type="evidence" value="ECO:0007669"/>
    <property type="project" value="UniProtKB-KW"/>
</dbReference>
<dbReference type="InterPro" id="IPR001107">
    <property type="entry name" value="Band_7"/>
</dbReference>
<dbReference type="GO" id="GO:0016020">
    <property type="term" value="C:membrane"/>
    <property type="evidence" value="ECO:0007669"/>
    <property type="project" value="UniProtKB-SubCell"/>
</dbReference>
<feature type="domain" description="Band 7" evidence="7">
    <location>
        <begin position="21"/>
        <end position="183"/>
    </location>
</feature>
<sequence length="290" mass="32821">MFKSSTFLLIGTIAVAAVAYSSMFTVRETEQALVFELGKPVEKKVETGLNFKIPFIQEVRYFDKRVLDYDASAKEIPTADQKQVVVDAFTRYRINNPLGFYTAVNNEISLQQRLDAIIDNSLRDVLGDVQLADVLTPKRAQMMRDFTQLVESQATGFGVEVVDVRIKRIDLPEANSQAIYRRMSTEREKEARLFRAEGEKASRRIKADADKQKRIIEAEAAKKAEILRGEGDAQAQAIYNDAYGQDAEFFDFWRSMQALEKGLSSEKTTYVGPPSGEFFRYFSTDGGVKQ</sequence>
<organism evidence="8 9">
    <name type="scientific">Aestuariispira insulae</name>
    <dbReference type="NCBI Taxonomy" id="1461337"/>
    <lineage>
        <taxon>Bacteria</taxon>
        <taxon>Pseudomonadati</taxon>
        <taxon>Pseudomonadota</taxon>
        <taxon>Alphaproteobacteria</taxon>
        <taxon>Rhodospirillales</taxon>
        <taxon>Kiloniellaceae</taxon>
        <taxon>Aestuariispira</taxon>
    </lineage>
</organism>